<dbReference type="EMBL" id="CP115174">
    <property type="protein sequence ID" value="WBO23207.1"/>
    <property type="molecule type" value="Genomic_DNA"/>
</dbReference>
<comment type="subcellular location">
    <subcellularLocation>
        <location evidence="1">Cell membrane</location>
        <topology evidence="1">Multi-pass membrane protein</topology>
    </subcellularLocation>
</comment>
<organism evidence="9 10">
    <name type="scientific">Sphingomonas abietis</name>
    <dbReference type="NCBI Taxonomy" id="3012344"/>
    <lineage>
        <taxon>Bacteria</taxon>
        <taxon>Pseudomonadati</taxon>
        <taxon>Pseudomonadota</taxon>
        <taxon>Alphaproteobacteria</taxon>
        <taxon>Sphingomonadales</taxon>
        <taxon>Sphingomonadaceae</taxon>
        <taxon>Sphingomonas</taxon>
    </lineage>
</organism>
<protein>
    <submittedName>
        <fullName evidence="9">MFS transporter</fullName>
    </submittedName>
</protein>
<feature type="transmembrane region" description="Helical" evidence="7">
    <location>
        <begin position="152"/>
        <end position="173"/>
    </location>
</feature>
<evidence type="ECO:0000259" key="8">
    <source>
        <dbReference type="PROSITE" id="PS50850"/>
    </source>
</evidence>
<evidence type="ECO:0000256" key="4">
    <source>
        <dbReference type="ARBA" id="ARBA00022692"/>
    </source>
</evidence>
<dbReference type="SUPFAM" id="SSF103473">
    <property type="entry name" value="MFS general substrate transporter"/>
    <property type="match status" value="1"/>
</dbReference>
<accession>A0ABY7NPS9</accession>
<sequence>MLLLWFLLLEVSGSWVEAVLPLYAHDTGTLTPSGVGLLFTYAAGLVVTAQMLVSRITANRSALSLALSAGAAFVLAFGVLIFAAGLAGLVVALTLFAFADMLVGPLVPTAVSQLAPPRRRASYMAATSVANDLKDSLGPATGTALYALSARLPWIVGIPLAAIAAIGLGGALVRRSPDGVPSPRTSTLPPADR</sequence>
<keyword evidence="3" id="KW-1003">Cell membrane</keyword>
<dbReference type="InterPro" id="IPR020846">
    <property type="entry name" value="MFS_dom"/>
</dbReference>
<gene>
    <name evidence="9" type="ORF">PBT88_03460</name>
</gene>
<evidence type="ECO:0000256" key="1">
    <source>
        <dbReference type="ARBA" id="ARBA00004651"/>
    </source>
</evidence>
<dbReference type="RefSeq" id="WP_270077842.1">
    <property type="nucleotide sequence ID" value="NZ_CP115174.1"/>
</dbReference>
<keyword evidence="2" id="KW-0813">Transport</keyword>
<evidence type="ECO:0000256" key="6">
    <source>
        <dbReference type="ARBA" id="ARBA00023136"/>
    </source>
</evidence>
<feature type="transmembrane region" description="Helical" evidence="7">
    <location>
        <begin position="65"/>
        <end position="98"/>
    </location>
</feature>
<reference evidence="9 10" key="1">
    <citation type="submission" date="2022-12" db="EMBL/GenBank/DDBJ databases">
        <title>Sphingomonas abieness sp. nov., an endophytic bacterium isolated from Abies koreana.</title>
        <authorList>
            <person name="Jiang L."/>
            <person name="Lee J."/>
        </authorList>
    </citation>
    <scope>NUCLEOTIDE SEQUENCE [LARGE SCALE GENOMIC DNA]</scope>
    <source>
        <strain evidence="10">PAMB 00755</strain>
    </source>
</reference>
<proteinExistence type="predicted"/>
<evidence type="ECO:0000313" key="9">
    <source>
        <dbReference type="EMBL" id="WBO23207.1"/>
    </source>
</evidence>
<evidence type="ECO:0000256" key="7">
    <source>
        <dbReference type="SAM" id="Phobius"/>
    </source>
</evidence>
<feature type="transmembrane region" description="Helical" evidence="7">
    <location>
        <begin position="34"/>
        <end position="53"/>
    </location>
</feature>
<keyword evidence="6 7" id="KW-0472">Membrane</keyword>
<dbReference type="PANTHER" id="PTHR23517:SF3">
    <property type="entry name" value="INTEGRAL MEMBRANE TRANSPORT PROTEIN"/>
    <property type="match status" value="1"/>
</dbReference>
<evidence type="ECO:0000256" key="5">
    <source>
        <dbReference type="ARBA" id="ARBA00022989"/>
    </source>
</evidence>
<evidence type="ECO:0000256" key="3">
    <source>
        <dbReference type="ARBA" id="ARBA00022475"/>
    </source>
</evidence>
<dbReference type="Proteomes" id="UP001210865">
    <property type="component" value="Chromosome"/>
</dbReference>
<keyword evidence="5 7" id="KW-1133">Transmembrane helix</keyword>
<evidence type="ECO:0000256" key="2">
    <source>
        <dbReference type="ARBA" id="ARBA00022448"/>
    </source>
</evidence>
<dbReference type="PROSITE" id="PS50850">
    <property type="entry name" value="MFS"/>
    <property type="match status" value="1"/>
</dbReference>
<keyword evidence="4 7" id="KW-0812">Transmembrane</keyword>
<name>A0ABY7NPS9_9SPHN</name>
<evidence type="ECO:0000313" key="10">
    <source>
        <dbReference type="Proteomes" id="UP001210865"/>
    </source>
</evidence>
<dbReference type="Gene3D" id="1.20.1250.20">
    <property type="entry name" value="MFS general substrate transporter like domains"/>
    <property type="match status" value="1"/>
</dbReference>
<dbReference type="PANTHER" id="PTHR23517">
    <property type="entry name" value="RESISTANCE PROTEIN MDTM, PUTATIVE-RELATED-RELATED"/>
    <property type="match status" value="1"/>
</dbReference>
<dbReference type="InterPro" id="IPR036259">
    <property type="entry name" value="MFS_trans_sf"/>
</dbReference>
<dbReference type="InterPro" id="IPR050171">
    <property type="entry name" value="MFS_Transporters"/>
</dbReference>
<feature type="domain" description="Major facilitator superfamily (MFS) profile" evidence="8">
    <location>
        <begin position="1"/>
        <end position="193"/>
    </location>
</feature>
<keyword evidence="10" id="KW-1185">Reference proteome</keyword>